<feature type="binding site" evidence="8">
    <location>
        <position position="183"/>
    </location>
    <ligand>
        <name>substrate</name>
    </ligand>
</feature>
<keyword evidence="1 8" id="KW-0963">Cytoplasm</keyword>
<dbReference type="GO" id="GO:0005506">
    <property type="term" value="F:iron ion binding"/>
    <property type="evidence" value="ECO:0007669"/>
    <property type="project" value="UniProtKB-UniRule"/>
</dbReference>
<reference evidence="11" key="1">
    <citation type="submission" date="2017-01" db="EMBL/GenBank/DDBJ databases">
        <authorList>
            <person name="Varghese N."/>
            <person name="Submissions S."/>
        </authorList>
    </citation>
    <scope>NUCLEOTIDE SEQUENCE [LARGE SCALE GENOMIC DNA]</scope>
    <source>
        <strain evidence="11">DSM 16176</strain>
    </source>
</reference>
<dbReference type="EC" id="2.3.1.234" evidence="8"/>
<dbReference type="GO" id="GO:0002949">
    <property type="term" value="P:tRNA threonylcarbamoyladenosine modification"/>
    <property type="evidence" value="ECO:0007669"/>
    <property type="project" value="UniProtKB-UniRule"/>
</dbReference>
<keyword evidence="2 8" id="KW-0808">Transferase</keyword>
<dbReference type="GO" id="GO:0061711">
    <property type="term" value="F:tRNA N(6)-L-threonylcarbamoyladenine synthase activity"/>
    <property type="evidence" value="ECO:0007669"/>
    <property type="project" value="UniProtKB-EC"/>
</dbReference>
<evidence type="ECO:0000256" key="4">
    <source>
        <dbReference type="ARBA" id="ARBA00022723"/>
    </source>
</evidence>
<protein>
    <recommendedName>
        <fullName evidence="8">tRNA N6-adenosine threonylcarbamoyltransferase</fullName>
        <ecNumber evidence="8">2.3.1.234</ecNumber>
    </recommendedName>
    <alternativeName>
        <fullName evidence="8">N6-L-threonylcarbamoyladenine synthase</fullName>
        <shortName evidence="8">t(6)A synthase</shortName>
    </alternativeName>
    <alternativeName>
        <fullName evidence="8">t(6)A37 threonylcarbamoyladenosine biosynthesis protein TsaD</fullName>
    </alternativeName>
    <alternativeName>
        <fullName evidence="8">tRNA threonylcarbamoyladenosine biosynthesis protein TsaD</fullName>
    </alternativeName>
</protein>
<dbReference type="InterPro" id="IPR000905">
    <property type="entry name" value="Gcp-like_dom"/>
</dbReference>
<dbReference type="SUPFAM" id="SSF53067">
    <property type="entry name" value="Actin-like ATPase domain"/>
    <property type="match status" value="2"/>
</dbReference>
<dbReference type="InterPro" id="IPR043129">
    <property type="entry name" value="ATPase_NBD"/>
</dbReference>
<comment type="function">
    <text evidence="8">Required for the formation of a threonylcarbamoyl group on adenosine at position 37 (t(6)A37) in tRNAs that read codons beginning with adenine. Is involved in the transfer of the threonylcarbamoyl moiety of threonylcarbamoyl-AMP (TC-AMP) to the N6 group of A37, together with TsaE and TsaB. TsaD likely plays a direct catalytic role in this reaction.</text>
</comment>
<evidence type="ECO:0000259" key="9">
    <source>
        <dbReference type="Pfam" id="PF00814"/>
    </source>
</evidence>
<keyword evidence="4 8" id="KW-0479">Metal-binding</keyword>
<dbReference type="STRING" id="252246.SAMN05421799_11165"/>
<dbReference type="FunFam" id="3.30.420.40:FF:000012">
    <property type="entry name" value="tRNA N6-adenosine threonylcarbamoyltransferase"/>
    <property type="match status" value="1"/>
</dbReference>
<dbReference type="HAMAP" id="MF_01445">
    <property type="entry name" value="TsaD"/>
    <property type="match status" value="1"/>
</dbReference>
<dbReference type="PANTHER" id="PTHR11735">
    <property type="entry name" value="TRNA N6-ADENOSINE THREONYLCARBAMOYLTRANSFERASE"/>
    <property type="match status" value="1"/>
</dbReference>
<comment type="similarity">
    <text evidence="8">Belongs to the KAE1 / TsaD family.</text>
</comment>
<evidence type="ECO:0000256" key="6">
    <source>
        <dbReference type="ARBA" id="ARBA00023315"/>
    </source>
</evidence>
<dbReference type="RefSeq" id="WP_076348504.1">
    <property type="nucleotide sequence ID" value="NZ_FTOO01000011.1"/>
</dbReference>
<feature type="binding site" evidence="8">
    <location>
        <position position="170"/>
    </location>
    <ligand>
        <name>substrate</name>
    </ligand>
</feature>
<dbReference type="NCBIfam" id="TIGR03723">
    <property type="entry name" value="T6A_TsaD_YgjD"/>
    <property type="match status" value="1"/>
</dbReference>
<feature type="domain" description="Gcp-like" evidence="9">
    <location>
        <begin position="24"/>
        <end position="311"/>
    </location>
</feature>
<name>A0A1N7P4T8_9BACL</name>
<dbReference type="GO" id="GO:0005737">
    <property type="term" value="C:cytoplasm"/>
    <property type="evidence" value="ECO:0007669"/>
    <property type="project" value="UniProtKB-SubCell"/>
</dbReference>
<dbReference type="OrthoDB" id="9806197at2"/>
<comment type="catalytic activity">
    <reaction evidence="7 8">
        <text>L-threonylcarbamoyladenylate + adenosine(37) in tRNA = N(6)-L-threonylcarbamoyladenosine(37) in tRNA + AMP + H(+)</text>
        <dbReference type="Rhea" id="RHEA:37059"/>
        <dbReference type="Rhea" id="RHEA-COMP:10162"/>
        <dbReference type="Rhea" id="RHEA-COMP:10163"/>
        <dbReference type="ChEBI" id="CHEBI:15378"/>
        <dbReference type="ChEBI" id="CHEBI:73682"/>
        <dbReference type="ChEBI" id="CHEBI:74411"/>
        <dbReference type="ChEBI" id="CHEBI:74418"/>
        <dbReference type="ChEBI" id="CHEBI:456215"/>
        <dbReference type="EC" id="2.3.1.234"/>
    </reaction>
</comment>
<evidence type="ECO:0000256" key="8">
    <source>
        <dbReference type="HAMAP-Rule" id="MF_01445"/>
    </source>
</evidence>
<feature type="binding site" evidence="8">
    <location>
        <position position="115"/>
    </location>
    <ligand>
        <name>Fe cation</name>
        <dbReference type="ChEBI" id="CHEBI:24875"/>
    </ligand>
</feature>
<evidence type="ECO:0000313" key="11">
    <source>
        <dbReference type="Proteomes" id="UP000186156"/>
    </source>
</evidence>
<comment type="subcellular location">
    <subcellularLocation>
        <location evidence="8">Cytoplasm</location>
    </subcellularLocation>
</comment>
<dbReference type="Pfam" id="PF00814">
    <property type="entry name" value="TsaD"/>
    <property type="match status" value="1"/>
</dbReference>
<dbReference type="PRINTS" id="PR00789">
    <property type="entry name" value="OSIALOPTASE"/>
</dbReference>
<dbReference type="InterPro" id="IPR022450">
    <property type="entry name" value="TsaD"/>
</dbReference>
<evidence type="ECO:0000256" key="3">
    <source>
        <dbReference type="ARBA" id="ARBA00022694"/>
    </source>
</evidence>
<dbReference type="Proteomes" id="UP000186156">
    <property type="component" value="Unassembled WGS sequence"/>
</dbReference>
<keyword evidence="5 8" id="KW-0408">Iron</keyword>
<keyword evidence="11" id="KW-1185">Reference proteome</keyword>
<feature type="binding site" evidence="8">
    <location>
        <position position="305"/>
    </location>
    <ligand>
        <name>Fe cation</name>
        <dbReference type="ChEBI" id="CHEBI:24875"/>
    </ligand>
</feature>
<organism evidence="10 11">
    <name type="scientific">Alicyclobacillus vulcanalis</name>
    <dbReference type="NCBI Taxonomy" id="252246"/>
    <lineage>
        <taxon>Bacteria</taxon>
        <taxon>Bacillati</taxon>
        <taxon>Bacillota</taxon>
        <taxon>Bacilli</taxon>
        <taxon>Bacillales</taxon>
        <taxon>Alicyclobacillaceae</taxon>
        <taxon>Alicyclobacillus</taxon>
    </lineage>
</organism>
<feature type="binding site" evidence="8">
    <location>
        <position position="277"/>
    </location>
    <ligand>
        <name>substrate</name>
    </ligand>
</feature>
<sequence>MNILAIETSCDETSAAVVADGVRVLGHVTASQMEIHRQFGGVVPEVASRRHVEAITRVVDTALGQAGLSFSDLGAIAVTMGPGLLGALLVGVTAAKAYSLATGLPLVGVHHIAGHVAAAMLEEPDRPAVRPPFLCLVASGGHTELHEVDASFRFTRLGGTRDDAAGEAYDKVARLLGLPYPGGPEMDKLARLGDPARFPFPRGLLDDPSLDFSFSGMKTAVLVALDKLKRVGQAVPVEDVCASFQAAVVEVLVEKTRRAARATGHRTVVVAGGVAANRGLRAAMRAMADEEGLAVHFPSPALCTDNAAMIGAAAYPRASAGRFDDLELGAYADLTLEEWQSGRYPLD</sequence>
<dbReference type="PANTHER" id="PTHR11735:SF6">
    <property type="entry name" value="TRNA N6-ADENOSINE THREONYLCARBAMOYLTRANSFERASE, MITOCHONDRIAL"/>
    <property type="match status" value="1"/>
</dbReference>
<keyword evidence="3 8" id="KW-0819">tRNA processing</keyword>
<evidence type="ECO:0000256" key="1">
    <source>
        <dbReference type="ARBA" id="ARBA00022490"/>
    </source>
</evidence>
<dbReference type="CDD" id="cd24133">
    <property type="entry name" value="ASKHA_NBD_TsaD_bac"/>
    <property type="match status" value="1"/>
</dbReference>
<comment type="cofactor">
    <cofactor evidence="8">
        <name>Fe(2+)</name>
        <dbReference type="ChEBI" id="CHEBI:29033"/>
    </cofactor>
    <text evidence="8">Binds 1 Fe(2+) ion per subunit.</text>
</comment>
<dbReference type="Gene3D" id="3.30.420.40">
    <property type="match status" value="2"/>
</dbReference>
<evidence type="ECO:0000256" key="7">
    <source>
        <dbReference type="ARBA" id="ARBA00048117"/>
    </source>
</evidence>
<accession>A0A1N7P4T8</accession>
<feature type="binding site" evidence="8">
    <location>
        <begin position="137"/>
        <end position="141"/>
    </location>
    <ligand>
        <name>substrate</name>
    </ligand>
</feature>
<feature type="binding site" evidence="8">
    <location>
        <position position="187"/>
    </location>
    <ligand>
        <name>substrate</name>
    </ligand>
</feature>
<dbReference type="InterPro" id="IPR017861">
    <property type="entry name" value="KAE1/TsaD"/>
</dbReference>
<dbReference type="AlphaFoldDB" id="A0A1N7P4T8"/>
<dbReference type="NCBIfam" id="TIGR00329">
    <property type="entry name" value="gcp_kae1"/>
    <property type="match status" value="1"/>
</dbReference>
<dbReference type="EMBL" id="FTOO01000011">
    <property type="protein sequence ID" value="SIT05655.1"/>
    <property type="molecule type" value="Genomic_DNA"/>
</dbReference>
<feature type="binding site" evidence="8">
    <location>
        <position position="111"/>
    </location>
    <ligand>
        <name>Fe cation</name>
        <dbReference type="ChEBI" id="CHEBI:24875"/>
    </ligand>
</feature>
<evidence type="ECO:0000256" key="2">
    <source>
        <dbReference type="ARBA" id="ARBA00022679"/>
    </source>
</evidence>
<keyword evidence="6 8" id="KW-0012">Acyltransferase</keyword>
<evidence type="ECO:0000313" key="10">
    <source>
        <dbReference type="EMBL" id="SIT05655.1"/>
    </source>
</evidence>
<proteinExistence type="inferred from homology"/>
<dbReference type="FunFam" id="3.30.420.40:FF:000040">
    <property type="entry name" value="tRNA N6-adenosine threonylcarbamoyltransferase"/>
    <property type="match status" value="1"/>
</dbReference>
<evidence type="ECO:0000256" key="5">
    <source>
        <dbReference type="ARBA" id="ARBA00023004"/>
    </source>
</evidence>
<gene>
    <name evidence="8" type="primary">tsaD</name>
    <name evidence="10" type="ORF">SAMN05421799_11165</name>
</gene>